<evidence type="ECO:0000313" key="6">
    <source>
        <dbReference type="Proteomes" id="UP000324222"/>
    </source>
</evidence>
<feature type="domain" description="Acyl-CoA dehydrogenase/oxidase N-terminal" evidence="4">
    <location>
        <begin position="14"/>
        <end position="70"/>
    </location>
</feature>
<evidence type="ECO:0000313" key="5">
    <source>
        <dbReference type="EMBL" id="MPC78895.1"/>
    </source>
</evidence>
<dbReference type="EMBL" id="VSRR010049637">
    <property type="protein sequence ID" value="MPC78895.1"/>
    <property type="molecule type" value="Genomic_DNA"/>
</dbReference>
<name>A0A5B7I9M9_PORTR</name>
<dbReference type="InterPro" id="IPR037069">
    <property type="entry name" value="AcylCoA_DH/ox_N_sf"/>
</dbReference>
<comment type="cofactor">
    <cofactor evidence="1">
        <name>FAD</name>
        <dbReference type="ChEBI" id="CHEBI:57692"/>
    </cofactor>
</comment>
<keyword evidence="6" id="KW-1185">Reference proteome</keyword>
<evidence type="ECO:0000256" key="1">
    <source>
        <dbReference type="ARBA" id="ARBA00001974"/>
    </source>
</evidence>
<organism evidence="5 6">
    <name type="scientific">Portunus trituberculatus</name>
    <name type="common">Swimming crab</name>
    <name type="synonym">Neptunus trituberculatus</name>
    <dbReference type="NCBI Taxonomy" id="210409"/>
    <lineage>
        <taxon>Eukaryota</taxon>
        <taxon>Metazoa</taxon>
        <taxon>Ecdysozoa</taxon>
        <taxon>Arthropoda</taxon>
        <taxon>Crustacea</taxon>
        <taxon>Multicrustacea</taxon>
        <taxon>Malacostraca</taxon>
        <taxon>Eumalacostraca</taxon>
        <taxon>Eucarida</taxon>
        <taxon>Decapoda</taxon>
        <taxon>Pleocyemata</taxon>
        <taxon>Brachyura</taxon>
        <taxon>Eubrachyura</taxon>
        <taxon>Portunoidea</taxon>
        <taxon>Portunidae</taxon>
        <taxon>Portuninae</taxon>
        <taxon>Portunus</taxon>
    </lineage>
</organism>
<gene>
    <name evidence="5" type="primary">Acads_1</name>
    <name evidence="5" type="ORF">E2C01_073399</name>
</gene>
<keyword evidence="3" id="KW-0274">FAD</keyword>
<dbReference type="SUPFAM" id="SSF56645">
    <property type="entry name" value="Acyl-CoA dehydrogenase NM domain-like"/>
    <property type="match status" value="1"/>
</dbReference>
<dbReference type="InterPro" id="IPR009100">
    <property type="entry name" value="AcylCoA_DH/oxidase_NM_dom_sf"/>
</dbReference>
<dbReference type="AlphaFoldDB" id="A0A5B7I9M9"/>
<sequence length="208" mass="23166">MFFYYHLLFLQVHCDKEYVYPRESLNAMAELGLLGLVVPEEMGGLGASHTFATIIVETLARYGCPSTAMIYDPEPDNTRMYCGLSLVFFSSRAVMHLGACAVLLLRHHNNPKIKDLLSRLNKEKLVGTLAYSDPATGGHFWFPMSSKAKTVDKDNVKLLKYGSWATSAGHADWYAMQTVSPDFSGDYSDLSGFLIFKVTDSLNHCCSL</sequence>
<dbReference type="InterPro" id="IPR046373">
    <property type="entry name" value="Acyl-CoA_Oxase/DH_mid-dom_sf"/>
</dbReference>
<dbReference type="GO" id="GO:0050660">
    <property type="term" value="F:flavin adenine dinucleotide binding"/>
    <property type="evidence" value="ECO:0007669"/>
    <property type="project" value="InterPro"/>
</dbReference>
<proteinExistence type="predicted"/>
<evidence type="ECO:0000256" key="3">
    <source>
        <dbReference type="ARBA" id="ARBA00022827"/>
    </source>
</evidence>
<dbReference type="GO" id="GO:0016627">
    <property type="term" value="F:oxidoreductase activity, acting on the CH-CH group of donors"/>
    <property type="evidence" value="ECO:0007669"/>
    <property type="project" value="InterPro"/>
</dbReference>
<evidence type="ECO:0000259" key="4">
    <source>
        <dbReference type="Pfam" id="PF02771"/>
    </source>
</evidence>
<protein>
    <submittedName>
        <fullName evidence="5">Short-chain specific acyl-CoA dehydrogenase, mitochondrial</fullName>
    </submittedName>
</protein>
<evidence type="ECO:0000256" key="2">
    <source>
        <dbReference type="ARBA" id="ARBA00022630"/>
    </source>
</evidence>
<dbReference type="Proteomes" id="UP000324222">
    <property type="component" value="Unassembled WGS sequence"/>
</dbReference>
<accession>A0A5B7I9M9</accession>
<dbReference type="Gene3D" id="2.40.110.10">
    <property type="entry name" value="Butyryl-CoA Dehydrogenase, subunit A, domain 2"/>
    <property type="match status" value="1"/>
</dbReference>
<comment type="caution">
    <text evidence="5">The sequence shown here is derived from an EMBL/GenBank/DDBJ whole genome shotgun (WGS) entry which is preliminary data.</text>
</comment>
<reference evidence="5 6" key="1">
    <citation type="submission" date="2019-05" db="EMBL/GenBank/DDBJ databases">
        <title>Another draft genome of Portunus trituberculatus and its Hox gene families provides insights of decapod evolution.</title>
        <authorList>
            <person name="Jeong J.-H."/>
            <person name="Song I."/>
            <person name="Kim S."/>
            <person name="Choi T."/>
            <person name="Kim D."/>
            <person name="Ryu S."/>
            <person name="Kim W."/>
        </authorList>
    </citation>
    <scope>NUCLEOTIDE SEQUENCE [LARGE SCALE GENOMIC DNA]</scope>
    <source>
        <tissue evidence="5">Muscle</tissue>
    </source>
</reference>
<dbReference type="Gene3D" id="1.10.540.10">
    <property type="entry name" value="Acyl-CoA dehydrogenase/oxidase, N-terminal domain"/>
    <property type="match status" value="2"/>
</dbReference>
<keyword evidence="2" id="KW-0285">Flavoprotein</keyword>
<dbReference type="InterPro" id="IPR013786">
    <property type="entry name" value="AcylCoA_DH/ox_N"/>
</dbReference>
<dbReference type="OrthoDB" id="432685at2759"/>
<dbReference type="Pfam" id="PF02771">
    <property type="entry name" value="Acyl-CoA_dh_N"/>
    <property type="match status" value="1"/>
</dbReference>